<proteinExistence type="predicted"/>
<comment type="caution">
    <text evidence="1">The sequence shown here is derived from an EMBL/GenBank/DDBJ whole genome shotgun (WGS) entry which is preliminary data.</text>
</comment>
<gene>
    <name evidence="1" type="ORF">LCGC14_2760820</name>
</gene>
<dbReference type="EMBL" id="LAZR01050738">
    <property type="protein sequence ID" value="KKK86681.1"/>
    <property type="molecule type" value="Genomic_DNA"/>
</dbReference>
<organism evidence="1">
    <name type="scientific">marine sediment metagenome</name>
    <dbReference type="NCBI Taxonomy" id="412755"/>
    <lineage>
        <taxon>unclassified sequences</taxon>
        <taxon>metagenomes</taxon>
        <taxon>ecological metagenomes</taxon>
    </lineage>
</organism>
<protein>
    <submittedName>
        <fullName evidence="1">Uncharacterized protein</fullName>
    </submittedName>
</protein>
<name>A0A0F9BQM0_9ZZZZ</name>
<sequence length="54" mass="6275">MPGPDRDVLLRQQLGEAKIIEHDENIHSRHQKQIDLLAKDVMYLLREIKDLQGG</sequence>
<evidence type="ECO:0000313" key="1">
    <source>
        <dbReference type="EMBL" id="KKK86681.1"/>
    </source>
</evidence>
<reference evidence="1" key="1">
    <citation type="journal article" date="2015" name="Nature">
        <title>Complex archaea that bridge the gap between prokaryotes and eukaryotes.</title>
        <authorList>
            <person name="Spang A."/>
            <person name="Saw J.H."/>
            <person name="Jorgensen S.L."/>
            <person name="Zaremba-Niedzwiedzka K."/>
            <person name="Martijn J."/>
            <person name="Lind A.E."/>
            <person name="van Eijk R."/>
            <person name="Schleper C."/>
            <person name="Guy L."/>
            <person name="Ettema T.J."/>
        </authorList>
    </citation>
    <scope>NUCLEOTIDE SEQUENCE</scope>
</reference>
<dbReference type="AlphaFoldDB" id="A0A0F9BQM0"/>
<accession>A0A0F9BQM0</accession>